<gene>
    <name evidence="7" type="ORF">DPM19_30685</name>
</gene>
<feature type="transmembrane region" description="Helical" evidence="5">
    <location>
        <begin position="181"/>
        <end position="201"/>
    </location>
</feature>
<keyword evidence="8" id="KW-1185">Reference proteome</keyword>
<feature type="transmembrane region" description="Helical" evidence="5">
    <location>
        <begin position="253"/>
        <end position="284"/>
    </location>
</feature>
<feature type="transmembrane region" description="Helical" evidence="5">
    <location>
        <begin position="128"/>
        <end position="149"/>
    </location>
</feature>
<dbReference type="PANTHER" id="PTHR37422:SF13">
    <property type="entry name" value="LIPOPOLYSACCHARIDE BIOSYNTHESIS PROTEIN PA4999-RELATED"/>
    <property type="match status" value="1"/>
</dbReference>
<dbReference type="Proteomes" id="UP000251891">
    <property type="component" value="Unassembled WGS sequence"/>
</dbReference>
<feature type="transmembrane region" description="Helical" evidence="5">
    <location>
        <begin position="290"/>
        <end position="312"/>
    </location>
</feature>
<evidence type="ECO:0000256" key="4">
    <source>
        <dbReference type="ARBA" id="ARBA00023136"/>
    </source>
</evidence>
<dbReference type="PANTHER" id="PTHR37422">
    <property type="entry name" value="TEICHURONIC ACID BIOSYNTHESIS PROTEIN TUAE"/>
    <property type="match status" value="1"/>
</dbReference>
<dbReference type="RefSeq" id="WP_111871585.1">
    <property type="nucleotide sequence ID" value="NZ_QLYX01000019.1"/>
</dbReference>
<evidence type="ECO:0000256" key="1">
    <source>
        <dbReference type="ARBA" id="ARBA00004141"/>
    </source>
</evidence>
<dbReference type="OrthoDB" id="4862643at2"/>
<proteinExistence type="predicted"/>
<accession>A0A365GZM1</accession>
<dbReference type="InterPro" id="IPR051533">
    <property type="entry name" value="WaaL-like"/>
</dbReference>
<feature type="transmembrane region" description="Helical" evidence="5">
    <location>
        <begin position="221"/>
        <end position="241"/>
    </location>
</feature>
<evidence type="ECO:0000313" key="7">
    <source>
        <dbReference type="EMBL" id="RAY11393.1"/>
    </source>
</evidence>
<feature type="transmembrane region" description="Helical" evidence="5">
    <location>
        <begin position="365"/>
        <end position="386"/>
    </location>
</feature>
<evidence type="ECO:0000256" key="2">
    <source>
        <dbReference type="ARBA" id="ARBA00022692"/>
    </source>
</evidence>
<dbReference type="AlphaFoldDB" id="A0A365GZM1"/>
<feature type="domain" description="O-antigen ligase-related" evidence="6">
    <location>
        <begin position="259"/>
        <end position="375"/>
    </location>
</feature>
<keyword evidence="4 5" id="KW-0472">Membrane</keyword>
<dbReference type="Pfam" id="PF04932">
    <property type="entry name" value="Wzy_C"/>
    <property type="match status" value="1"/>
</dbReference>
<organism evidence="7 8">
    <name type="scientific">Actinomadura craniellae</name>
    <dbReference type="NCBI Taxonomy" id="2231787"/>
    <lineage>
        <taxon>Bacteria</taxon>
        <taxon>Bacillati</taxon>
        <taxon>Actinomycetota</taxon>
        <taxon>Actinomycetes</taxon>
        <taxon>Streptosporangiales</taxon>
        <taxon>Thermomonosporaceae</taxon>
        <taxon>Actinomadura</taxon>
    </lineage>
</organism>
<dbReference type="InterPro" id="IPR007016">
    <property type="entry name" value="O-antigen_ligase-rel_domated"/>
</dbReference>
<name>A0A365GZM1_9ACTN</name>
<feature type="transmembrane region" description="Helical" evidence="5">
    <location>
        <begin position="95"/>
        <end position="116"/>
    </location>
</feature>
<feature type="transmembrane region" description="Helical" evidence="5">
    <location>
        <begin position="42"/>
        <end position="75"/>
    </location>
</feature>
<evidence type="ECO:0000313" key="8">
    <source>
        <dbReference type="Proteomes" id="UP000251891"/>
    </source>
</evidence>
<feature type="transmembrane region" description="Helical" evidence="5">
    <location>
        <begin position="422"/>
        <end position="441"/>
    </location>
</feature>
<dbReference type="GO" id="GO:0016020">
    <property type="term" value="C:membrane"/>
    <property type="evidence" value="ECO:0007669"/>
    <property type="project" value="UniProtKB-SubCell"/>
</dbReference>
<sequence>MTTVSTHPPIPRAVWWAGGLAAGAAAYTGVQVASGAPRAATVLPLALAGAAALGWLALTRFFHFVLAVLVLRSALDAVKLGGALDTSREATVSGLLDPGTILGVLFVVAGTAWLAVQGPGGAAGRALPWAMLGLLGATALGAVGSRAAGASAGEVMRVAALVVMLLVVRRLVADDPGRREPLLLAVFAAAVLPVLTTVHQVGTGNGLVDVHGVLRAHGTFWHPNMLGIFCALLLVMGVALLPHVPALPRAGLFLLGAGLGFALVFSYARGAWLALALGLVVVALLQDRRILVGLAAAGAVVLVAVPSVTARLSDLSDPAGSLSWRFEHWGRALDLVGANPVTGVGPAAARALLGREVHNDYLRALVETGLVGLLACLALLAALALTARRALREARSPLARGVAVGFAGCVAALALFAVADNVLTSVAVLWYLLVFAGIASGEPR</sequence>
<feature type="transmembrane region" description="Helical" evidence="5">
    <location>
        <begin position="13"/>
        <end position="30"/>
    </location>
</feature>
<feature type="transmembrane region" description="Helical" evidence="5">
    <location>
        <begin position="398"/>
        <end position="416"/>
    </location>
</feature>
<evidence type="ECO:0000259" key="6">
    <source>
        <dbReference type="Pfam" id="PF04932"/>
    </source>
</evidence>
<reference evidence="7 8" key="1">
    <citation type="submission" date="2018-06" db="EMBL/GenBank/DDBJ databases">
        <title>Actinomadura craniellae sp. nov. isolated from marine sponge Craniella sp.</title>
        <authorList>
            <person name="Li L."/>
            <person name="Xu Q.H."/>
            <person name="Lin H.W."/>
            <person name="Lu Y.H."/>
        </authorList>
    </citation>
    <scope>NUCLEOTIDE SEQUENCE [LARGE SCALE GENOMIC DNA]</scope>
    <source>
        <strain evidence="7 8">LHW63021</strain>
    </source>
</reference>
<protein>
    <recommendedName>
        <fullName evidence="6">O-antigen ligase-related domain-containing protein</fullName>
    </recommendedName>
</protein>
<feature type="transmembrane region" description="Helical" evidence="5">
    <location>
        <begin position="155"/>
        <end position="172"/>
    </location>
</feature>
<keyword evidence="3 5" id="KW-1133">Transmembrane helix</keyword>
<evidence type="ECO:0000256" key="5">
    <source>
        <dbReference type="SAM" id="Phobius"/>
    </source>
</evidence>
<evidence type="ECO:0000256" key="3">
    <source>
        <dbReference type="ARBA" id="ARBA00022989"/>
    </source>
</evidence>
<comment type="caution">
    <text evidence="7">The sequence shown here is derived from an EMBL/GenBank/DDBJ whole genome shotgun (WGS) entry which is preliminary data.</text>
</comment>
<dbReference type="EMBL" id="QLYX01000019">
    <property type="protein sequence ID" value="RAY11393.1"/>
    <property type="molecule type" value="Genomic_DNA"/>
</dbReference>
<keyword evidence="2 5" id="KW-0812">Transmembrane</keyword>
<comment type="subcellular location">
    <subcellularLocation>
        <location evidence="1">Membrane</location>
        <topology evidence="1">Multi-pass membrane protein</topology>
    </subcellularLocation>
</comment>